<dbReference type="EMBL" id="FXUL01000002">
    <property type="protein sequence ID" value="SMP49885.1"/>
    <property type="molecule type" value="Genomic_DNA"/>
</dbReference>
<accession>A0ABY1PV96</accession>
<dbReference type="Pfam" id="PF13545">
    <property type="entry name" value="HTH_Crp_2"/>
    <property type="match status" value="1"/>
</dbReference>
<proteinExistence type="predicted"/>
<evidence type="ECO:0000259" key="4">
    <source>
        <dbReference type="PROSITE" id="PS51063"/>
    </source>
</evidence>
<evidence type="ECO:0000256" key="3">
    <source>
        <dbReference type="ARBA" id="ARBA00023163"/>
    </source>
</evidence>
<dbReference type="SUPFAM" id="SSF51206">
    <property type="entry name" value="cAMP-binding domain-like"/>
    <property type="match status" value="1"/>
</dbReference>
<keyword evidence="1" id="KW-0805">Transcription regulation</keyword>
<dbReference type="SUPFAM" id="SSF46785">
    <property type="entry name" value="Winged helix' DNA-binding domain"/>
    <property type="match status" value="1"/>
</dbReference>
<dbReference type="InterPro" id="IPR014710">
    <property type="entry name" value="RmlC-like_jellyroll"/>
</dbReference>
<dbReference type="InterPro" id="IPR018490">
    <property type="entry name" value="cNMP-bd_dom_sf"/>
</dbReference>
<name>A0ABY1PV96_9BURK</name>
<reference evidence="5 6" key="1">
    <citation type="submission" date="2017-05" db="EMBL/GenBank/DDBJ databases">
        <authorList>
            <person name="Varghese N."/>
            <person name="Submissions S."/>
        </authorList>
    </citation>
    <scope>NUCLEOTIDE SEQUENCE [LARGE SCALE GENOMIC DNA]</scope>
    <source>
        <strain evidence="5 6">DSM 26001</strain>
    </source>
</reference>
<evidence type="ECO:0000256" key="1">
    <source>
        <dbReference type="ARBA" id="ARBA00023015"/>
    </source>
</evidence>
<keyword evidence="6" id="KW-1185">Reference proteome</keyword>
<organism evidence="5 6">
    <name type="scientific">Noviherbaspirillum suwonense</name>
    <dbReference type="NCBI Taxonomy" id="1224511"/>
    <lineage>
        <taxon>Bacteria</taxon>
        <taxon>Pseudomonadati</taxon>
        <taxon>Pseudomonadota</taxon>
        <taxon>Betaproteobacteria</taxon>
        <taxon>Burkholderiales</taxon>
        <taxon>Oxalobacteraceae</taxon>
        <taxon>Noviherbaspirillum</taxon>
    </lineage>
</organism>
<evidence type="ECO:0000313" key="6">
    <source>
        <dbReference type="Proteomes" id="UP001158049"/>
    </source>
</evidence>
<feature type="domain" description="HTH crp-type" evidence="4">
    <location>
        <begin position="149"/>
        <end position="215"/>
    </location>
</feature>
<comment type="caution">
    <text evidence="5">The sequence shown here is derived from an EMBL/GenBank/DDBJ whole genome shotgun (WGS) entry which is preliminary data.</text>
</comment>
<dbReference type="InterPro" id="IPR012318">
    <property type="entry name" value="HTH_CRP"/>
</dbReference>
<keyword evidence="3" id="KW-0804">Transcription</keyword>
<protein>
    <submittedName>
        <fullName evidence="5">cAMP-binding domain of CRP or a regulatory subunit of cAMP-dependent protein kinases</fullName>
    </submittedName>
</protein>
<sequence length="234" mass="25015">MSAPQPAFAGNVLLSALPAKAMQSLLKSSMLEPVDLVLGEVLHEPGAPIRHVYFPERCVISLLAAADSRMSLEVGLVGSEGMAGIAVAMGSAVSPVRALVQRNGRAMRLRESRFRLLLDESEPLKQAVSHYAHGLLVQATQAAFCSHYHLLESRLARSLLMTRDLVQSNALHLTHEFLAHALGVRRVGITKAATSLQQKGLISYSRGDIKILDIAGLQGAACSCYEAARVLAGS</sequence>
<dbReference type="InterPro" id="IPR036390">
    <property type="entry name" value="WH_DNA-bd_sf"/>
</dbReference>
<evidence type="ECO:0000313" key="5">
    <source>
        <dbReference type="EMBL" id="SMP49885.1"/>
    </source>
</evidence>
<dbReference type="RefSeq" id="WP_283441141.1">
    <property type="nucleotide sequence ID" value="NZ_FXUL01000002.1"/>
</dbReference>
<gene>
    <name evidence="5" type="ORF">SAMN06295970_102342</name>
</gene>
<evidence type="ECO:0000256" key="2">
    <source>
        <dbReference type="ARBA" id="ARBA00023125"/>
    </source>
</evidence>
<dbReference type="Proteomes" id="UP001158049">
    <property type="component" value="Unassembled WGS sequence"/>
</dbReference>
<keyword evidence="2" id="KW-0238">DNA-binding</keyword>
<dbReference type="Gene3D" id="2.60.120.10">
    <property type="entry name" value="Jelly Rolls"/>
    <property type="match status" value="1"/>
</dbReference>
<dbReference type="PROSITE" id="PS51063">
    <property type="entry name" value="HTH_CRP_2"/>
    <property type="match status" value="1"/>
</dbReference>